<comment type="caution">
    <text evidence="2">The sequence shown here is derived from an EMBL/GenBank/DDBJ whole genome shotgun (WGS) entry which is preliminary data.</text>
</comment>
<dbReference type="AlphaFoldDB" id="A0AA35W3E3"/>
<sequence length="633" mass="68198">MKMAKLRLLLWISLALGSTGSSSVDGHTEGAAKLESYNVDAGETSVSGLSSGAFMAVQFHVSFSSTLKGAGITAGGPFYCAEGLISIAVSSCAVTPALIPVAQLVLLTKSDAAYGFIDSTSYLENSRVFLISGAKDTVVVQGVMEKLDEYYSTFVKSENIARNFSIPAGHGQLSNVYGSKCGTATVSSPYIINCDYPSGFVMLQHIYSDITYADDNAMIPENLLEFNQSEFFAGFPGLVSMDTTGYVYVPTQCQKGSACRLHIAFHGCRQGRGTIGDVFAVHAGYNGVAEMNNIIVLYPQVVKSTLTNPYGCWDWWGYTGPFYESYNVVAGETSVSGFSSGAFMAVQFHVSFSSIVKGAGITAGGPFYCADGYFSLAITRCTFSPIFIPVDYLMALTETYATSGLIDPTSNLESSRVFLISGTKDIVVVPGVMTKLEEYYSNYVKSENIEINFSIPAGHGQLSNMYGSNCGTSIVTAPYIINCDYPSGFVMLQHIYGDITYADDNAMIPENLLEFDQSQFFSGFPGLVSMDTIGYVYVPTQCQNGAACRLHIAFHGCLQGRGMVGDVFAVHGGYNGVAEINNIIVLYPQVASNILINPYGCWDWWGYTGPLYGVKEGLQMAGVKRMLDRIAQS</sequence>
<keyword evidence="3" id="KW-1185">Reference proteome</keyword>
<dbReference type="Gene3D" id="3.40.50.1820">
    <property type="entry name" value="alpha/beta hydrolase"/>
    <property type="match status" value="1"/>
</dbReference>
<evidence type="ECO:0008006" key="4">
    <source>
        <dbReference type="Google" id="ProtNLM"/>
    </source>
</evidence>
<evidence type="ECO:0000313" key="3">
    <source>
        <dbReference type="Proteomes" id="UP001174909"/>
    </source>
</evidence>
<feature type="chain" id="PRO_5041315874" description="Poly(3-hydroxybutyrate) depolymerase" evidence="1">
    <location>
        <begin position="22"/>
        <end position="633"/>
    </location>
</feature>
<dbReference type="EMBL" id="CASHTH010000074">
    <property type="protein sequence ID" value="CAI7990446.1"/>
    <property type="molecule type" value="Genomic_DNA"/>
</dbReference>
<organism evidence="2 3">
    <name type="scientific">Geodia barretti</name>
    <name type="common">Barrett's horny sponge</name>
    <dbReference type="NCBI Taxonomy" id="519541"/>
    <lineage>
        <taxon>Eukaryota</taxon>
        <taxon>Metazoa</taxon>
        <taxon>Porifera</taxon>
        <taxon>Demospongiae</taxon>
        <taxon>Heteroscleromorpha</taxon>
        <taxon>Tetractinellida</taxon>
        <taxon>Astrophorina</taxon>
        <taxon>Geodiidae</taxon>
        <taxon>Geodia</taxon>
    </lineage>
</organism>
<evidence type="ECO:0000256" key="1">
    <source>
        <dbReference type="SAM" id="SignalP"/>
    </source>
</evidence>
<name>A0AA35W3E3_GEOBA</name>
<dbReference type="PANTHER" id="PTHR42972">
    <property type="entry name" value="TOL-PAL SYSTEM PROTEIN TOLB"/>
    <property type="match status" value="1"/>
</dbReference>
<protein>
    <recommendedName>
        <fullName evidence="4">Poly(3-hydroxybutyrate) depolymerase</fullName>
    </recommendedName>
</protein>
<dbReference type="SUPFAM" id="SSF53474">
    <property type="entry name" value="alpha/beta-Hydrolases"/>
    <property type="match status" value="2"/>
</dbReference>
<feature type="signal peptide" evidence="1">
    <location>
        <begin position="1"/>
        <end position="21"/>
    </location>
</feature>
<dbReference type="InterPro" id="IPR029058">
    <property type="entry name" value="AB_hydrolase_fold"/>
</dbReference>
<dbReference type="PANTHER" id="PTHR42972:SF8">
    <property type="entry name" value="POLYHYDROXYBUTYRATE DEPOLYMERASE"/>
    <property type="match status" value="1"/>
</dbReference>
<reference evidence="2" key="1">
    <citation type="submission" date="2023-03" db="EMBL/GenBank/DDBJ databases">
        <authorList>
            <person name="Steffen K."/>
            <person name="Cardenas P."/>
        </authorList>
    </citation>
    <scope>NUCLEOTIDE SEQUENCE</scope>
</reference>
<gene>
    <name evidence="2" type="ORF">GBAR_LOCUS489</name>
</gene>
<keyword evidence="1" id="KW-0732">Signal</keyword>
<proteinExistence type="predicted"/>
<dbReference type="Proteomes" id="UP001174909">
    <property type="component" value="Unassembled WGS sequence"/>
</dbReference>
<accession>A0AA35W3E3</accession>
<evidence type="ECO:0000313" key="2">
    <source>
        <dbReference type="EMBL" id="CAI7990446.1"/>
    </source>
</evidence>